<protein>
    <submittedName>
        <fullName evidence="1">Uncharacterized protein</fullName>
    </submittedName>
</protein>
<sequence>MAAPGYFPPALRAFASRSKIAGLRHPPLRSGPALALRVLVRSARRLVIATKAAMDAADPAKDLSP</sequence>
<organism evidence="1 2">
    <name type="scientific">Bradyrhizobium lablabi</name>
    <dbReference type="NCBI Taxonomy" id="722472"/>
    <lineage>
        <taxon>Bacteria</taxon>
        <taxon>Pseudomonadati</taxon>
        <taxon>Pseudomonadota</taxon>
        <taxon>Alphaproteobacteria</taxon>
        <taxon>Hyphomicrobiales</taxon>
        <taxon>Nitrobacteraceae</taxon>
        <taxon>Bradyrhizobium</taxon>
    </lineage>
</organism>
<dbReference type="Proteomes" id="UP000051660">
    <property type="component" value="Unassembled WGS sequence"/>
</dbReference>
<name>A0A0R3N040_9BRAD</name>
<evidence type="ECO:0000313" key="1">
    <source>
        <dbReference type="EMBL" id="KRR25244.1"/>
    </source>
</evidence>
<gene>
    <name evidence="1" type="ORF">CQ14_09505</name>
</gene>
<comment type="caution">
    <text evidence="1">The sequence shown here is derived from an EMBL/GenBank/DDBJ whole genome shotgun (WGS) entry which is preliminary data.</text>
</comment>
<reference evidence="1 2" key="1">
    <citation type="submission" date="2014-03" db="EMBL/GenBank/DDBJ databases">
        <title>Bradyrhizobium valentinum sp. nov., isolated from effective nodules of Lupinus mariae-josephae, a lupine endemic of basic-lime soils in Eastern Spain.</title>
        <authorList>
            <person name="Duran D."/>
            <person name="Rey L."/>
            <person name="Navarro A."/>
            <person name="Busquets A."/>
            <person name="Imperial J."/>
            <person name="Ruiz-Argueso T."/>
        </authorList>
    </citation>
    <scope>NUCLEOTIDE SEQUENCE [LARGE SCALE GENOMIC DNA]</scope>
    <source>
        <strain evidence="1 2">CCBAU 23086</strain>
    </source>
</reference>
<dbReference type="EMBL" id="LLYB01000057">
    <property type="protein sequence ID" value="KRR25244.1"/>
    <property type="molecule type" value="Genomic_DNA"/>
</dbReference>
<dbReference type="AlphaFoldDB" id="A0A0R3N040"/>
<evidence type="ECO:0000313" key="2">
    <source>
        <dbReference type="Proteomes" id="UP000051660"/>
    </source>
</evidence>
<proteinExistence type="predicted"/>
<accession>A0A0R3N040</accession>